<dbReference type="PANTHER" id="PTHR15020:SF50">
    <property type="entry name" value="UPF0659 PROTEIN YMR090W"/>
    <property type="match status" value="1"/>
</dbReference>
<comment type="caution">
    <text evidence="2">The sequence shown here is derived from an EMBL/GenBank/DDBJ whole genome shotgun (WGS) entry which is preliminary data.</text>
</comment>
<dbReference type="Proteomes" id="UP001519325">
    <property type="component" value="Unassembled WGS sequence"/>
</dbReference>
<proteinExistence type="predicted"/>
<keyword evidence="3" id="KW-1185">Reference proteome</keyword>
<dbReference type="Gene3D" id="3.40.50.720">
    <property type="entry name" value="NAD(P)-binding Rossmann-like Domain"/>
    <property type="match status" value="1"/>
</dbReference>
<dbReference type="SUPFAM" id="SSF51735">
    <property type="entry name" value="NAD(P)-binding Rossmann-fold domains"/>
    <property type="match status" value="1"/>
</dbReference>
<reference evidence="2 3" key="1">
    <citation type="submission" date="2021-03" db="EMBL/GenBank/DDBJ databases">
        <title>Sequencing the genomes of 1000 actinobacteria strains.</title>
        <authorList>
            <person name="Klenk H.-P."/>
        </authorList>
    </citation>
    <scope>NUCLEOTIDE SEQUENCE [LARGE SCALE GENOMIC DNA]</scope>
    <source>
        <strain evidence="2 3">DSM 45516</strain>
    </source>
</reference>
<dbReference type="RefSeq" id="WP_209886059.1">
    <property type="nucleotide sequence ID" value="NZ_JAGGMR010000001.1"/>
</dbReference>
<evidence type="ECO:0000259" key="1">
    <source>
        <dbReference type="Pfam" id="PF13460"/>
    </source>
</evidence>
<dbReference type="EMBL" id="JAGGMR010000001">
    <property type="protein sequence ID" value="MBP2188597.1"/>
    <property type="molecule type" value="Genomic_DNA"/>
</dbReference>
<evidence type="ECO:0000313" key="3">
    <source>
        <dbReference type="Proteomes" id="UP001519325"/>
    </source>
</evidence>
<dbReference type="InterPro" id="IPR016040">
    <property type="entry name" value="NAD(P)-bd_dom"/>
</dbReference>
<dbReference type="InterPro" id="IPR036291">
    <property type="entry name" value="NAD(P)-bd_dom_sf"/>
</dbReference>
<organism evidence="2 3">
    <name type="scientific">Nocardia goodfellowii</name>
    <dbReference type="NCBI Taxonomy" id="882446"/>
    <lineage>
        <taxon>Bacteria</taxon>
        <taxon>Bacillati</taxon>
        <taxon>Actinomycetota</taxon>
        <taxon>Actinomycetes</taxon>
        <taxon>Mycobacteriales</taxon>
        <taxon>Nocardiaceae</taxon>
        <taxon>Nocardia</taxon>
    </lineage>
</organism>
<accession>A0ABS4QA73</accession>
<feature type="domain" description="NAD(P)-binding" evidence="1">
    <location>
        <begin position="11"/>
        <end position="175"/>
    </location>
</feature>
<evidence type="ECO:0000313" key="2">
    <source>
        <dbReference type="EMBL" id="MBP2188597.1"/>
    </source>
</evidence>
<dbReference type="Pfam" id="PF13460">
    <property type="entry name" value="NAD_binding_10"/>
    <property type="match status" value="1"/>
</dbReference>
<dbReference type="PANTHER" id="PTHR15020">
    <property type="entry name" value="FLAVIN REDUCTASE-RELATED"/>
    <property type="match status" value="1"/>
</dbReference>
<name>A0ABS4QA73_9NOCA</name>
<protein>
    <submittedName>
        <fullName evidence="2">Uncharacterized protein YbjT (DUF2867 family)</fullName>
    </submittedName>
</protein>
<gene>
    <name evidence="2" type="ORF">BJ987_001498</name>
</gene>
<sequence>MSNSKKIAVAGATGRLGRHVVDVLTERGHEVVAFSRADGVDIETGAGLAAALDGVRVVIDAASTPSADKDIATRFFTASARNLHAAGRQAGVEKLVAVSIIGIDDAVGGYNAAKLVHEQVLREGPLPVQILRAAQFHELVEVMLGWGTQGAVARLPKMRTQLVAARTVAEALVDLAVRPAPATTGGPLPEIAGPQPETMAGAAALLAAERGLRLEVEEVSDPANPDREQFEDGSLLAAPHATLGGPTFAEWLVTQ</sequence>